<comment type="similarity">
    <text evidence="9">Belongs to the carbohydrate kinase PfkB family. Ribokinase subfamily.</text>
</comment>
<dbReference type="InterPro" id="IPR011877">
    <property type="entry name" value="Ribokinase"/>
</dbReference>
<dbReference type="UniPathway" id="UPA00916">
    <property type="reaction ID" value="UER00889"/>
</dbReference>
<evidence type="ECO:0000256" key="9">
    <source>
        <dbReference type="HAMAP-Rule" id="MF_01987"/>
    </source>
</evidence>
<comment type="catalytic activity">
    <reaction evidence="9">
        <text>D-ribose + ATP = D-ribose 5-phosphate + ADP + H(+)</text>
        <dbReference type="Rhea" id="RHEA:13697"/>
        <dbReference type="ChEBI" id="CHEBI:15378"/>
        <dbReference type="ChEBI" id="CHEBI:30616"/>
        <dbReference type="ChEBI" id="CHEBI:47013"/>
        <dbReference type="ChEBI" id="CHEBI:78346"/>
        <dbReference type="ChEBI" id="CHEBI:456216"/>
        <dbReference type="EC" id="2.7.1.15"/>
    </reaction>
</comment>
<dbReference type="PANTHER" id="PTHR10584">
    <property type="entry name" value="SUGAR KINASE"/>
    <property type="match status" value="1"/>
</dbReference>
<accession>A0A840ALP5</accession>
<feature type="binding site" evidence="9">
    <location>
        <position position="248"/>
    </location>
    <ligand>
        <name>K(+)</name>
        <dbReference type="ChEBI" id="CHEBI:29103"/>
    </ligand>
</feature>
<evidence type="ECO:0000256" key="1">
    <source>
        <dbReference type="ARBA" id="ARBA00022679"/>
    </source>
</evidence>
<dbReference type="GO" id="GO:0046872">
    <property type="term" value="F:metal ion binding"/>
    <property type="evidence" value="ECO:0007669"/>
    <property type="project" value="UniProtKB-KW"/>
</dbReference>
<sequence>MITVPHADIVVFASYLVGHSVVVDRFPDGGQTLTGRDYAKGPGGKGSNQAIQAARMGASVSIIASIGRDSDGDEAMALWEGEGVRTADVVRSADVPTGVGFIQINAEGENTIVIDLGATGLMTPSFIRANAAAAKGAKIVMAQSEFPAAGALEAMAVGREIGALTILNPAPMDAFLCEADLSNVDLITPNEGEAEALVHGGSVEANGRALAARVRKAAVITAGSDGAYWFLPDGTSGHAPARRVDVVDTTGAGDAFNGILAAGLVRGLPLDEAIRLASQGASLACTKREVIPSLPYHADLMEAAR</sequence>
<evidence type="ECO:0000256" key="8">
    <source>
        <dbReference type="ARBA" id="ARBA00023277"/>
    </source>
</evidence>
<feature type="binding site" evidence="9">
    <location>
        <position position="145"/>
    </location>
    <ligand>
        <name>substrate</name>
    </ligand>
</feature>
<dbReference type="CDD" id="cd01174">
    <property type="entry name" value="ribokinase"/>
    <property type="match status" value="1"/>
</dbReference>
<reference evidence="11 12" key="1">
    <citation type="submission" date="2020-08" db="EMBL/GenBank/DDBJ databases">
        <title>Genomic Encyclopedia of Type Strains, Phase IV (KMG-IV): sequencing the most valuable type-strain genomes for metagenomic binning, comparative biology and taxonomic classification.</title>
        <authorList>
            <person name="Goeker M."/>
        </authorList>
    </citation>
    <scope>NUCLEOTIDE SEQUENCE [LARGE SCALE GENOMIC DNA]</scope>
    <source>
        <strain evidence="11 12">DSM 25966</strain>
    </source>
</reference>
<evidence type="ECO:0000256" key="5">
    <source>
        <dbReference type="ARBA" id="ARBA00022840"/>
    </source>
</evidence>
<comment type="caution">
    <text evidence="9">Lacks conserved residue(s) required for the propagation of feature annotation.</text>
</comment>
<dbReference type="AlphaFoldDB" id="A0A840ALP5"/>
<feature type="binding site" evidence="9">
    <location>
        <position position="287"/>
    </location>
    <ligand>
        <name>K(+)</name>
        <dbReference type="ChEBI" id="CHEBI:29103"/>
    </ligand>
</feature>
<dbReference type="InterPro" id="IPR002139">
    <property type="entry name" value="Ribo/fructo_kinase"/>
</dbReference>
<evidence type="ECO:0000256" key="7">
    <source>
        <dbReference type="ARBA" id="ARBA00022958"/>
    </source>
</evidence>
<comment type="subunit">
    <text evidence="9">Homodimer.</text>
</comment>
<dbReference type="Proteomes" id="UP000553963">
    <property type="component" value="Unassembled WGS sequence"/>
</dbReference>
<feature type="active site" description="Proton acceptor" evidence="9">
    <location>
        <position position="254"/>
    </location>
</feature>
<feature type="binding site" evidence="9">
    <location>
        <position position="293"/>
    </location>
    <ligand>
        <name>K(+)</name>
        <dbReference type="ChEBI" id="CHEBI:29103"/>
    </ligand>
</feature>
<dbReference type="GO" id="GO:0019303">
    <property type="term" value="P:D-ribose catabolic process"/>
    <property type="evidence" value="ECO:0007669"/>
    <property type="project" value="UniProtKB-UniRule"/>
</dbReference>
<feature type="domain" description="Carbohydrate kinase PfkB" evidence="10">
    <location>
        <begin position="9"/>
        <end position="295"/>
    </location>
</feature>
<feature type="binding site" evidence="9">
    <location>
        <position position="250"/>
    </location>
    <ligand>
        <name>K(+)</name>
        <dbReference type="ChEBI" id="CHEBI:29103"/>
    </ligand>
</feature>
<evidence type="ECO:0000313" key="12">
    <source>
        <dbReference type="Proteomes" id="UP000553963"/>
    </source>
</evidence>
<feature type="binding site" evidence="9">
    <location>
        <begin position="253"/>
        <end position="254"/>
    </location>
    <ligand>
        <name>ATP</name>
        <dbReference type="ChEBI" id="CHEBI:30616"/>
    </ligand>
</feature>
<evidence type="ECO:0000256" key="4">
    <source>
        <dbReference type="ARBA" id="ARBA00022777"/>
    </source>
</evidence>
<comment type="activity regulation">
    <text evidence="9">Activated by a monovalent cation that binds near, but not in, the active site. The most likely occupant of the site in vivo is potassium. Ion binding induces a conformational change that may alter substrate affinity.</text>
</comment>
<keyword evidence="8 9" id="KW-0119">Carbohydrate metabolism</keyword>
<keyword evidence="9" id="KW-0963">Cytoplasm</keyword>
<keyword evidence="7 9" id="KW-0630">Potassium</keyword>
<comment type="pathway">
    <text evidence="9">Carbohydrate metabolism; D-ribose degradation; D-ribose 5-phosphate from beta-D-ribopyranose: step 2/2.</text>
</comment>
<evidence type="ECO:0000313" key="11">
    <source>
        <dbReference type="EMBL" id="MBB3929811.1"/>
    </source>
</evidence>
<dbReference type="PANTHER" id="PTHR10584:SF166">
    <property type="entry name" value="RIBOKINASE"/>
    <property type="match status" value="1"/>
</dbReference>
<organism evidence="11 12">
    <name type="scientific">Kaistia hirudinis</name>
    <dbReference type="NCBI Taxonomy" id="1293440"/>
    <lineage>
        <taxon>Bacteria</taxon>
        <taxon>Pseudomonadati</taxon>
        <taxon>Pseudomonadota</taxon>
        <taxon>Alphaproteobacteria</taxon>
        <taxon>Hyphomicrobiales</taxon>
        <taxon>Kaistiaceae</taxon>
        <taxon>Kaistia</taxon>
    </lineage>
</organism>
<keyword evidence="12" id="KW-1185">Reference proteome</keyword>
<evidence type="ECO:0000256" key="3">
    <source>
        <dbReference type="ARBA" id="ARBA00022741"/>
    </source>
</evidence>
<evidence type="ECO:0000259" key="10">
    <source>
        <dbReference type="Pfam" id="PF00294"/>
    </source>
</evidence>
<comment type="cofactor">
    <cofactor evidence="9">
        <name>Mg(2+)</name>
        <dbReference type="ChEBI" id="CHEBI:18420"/>
    </cofactor>
    <text evidence="9">Requires a divalent cation, most likely magnesium in vivo, as an electrophilic catalyst to aid phosphoryl group transfer. It is the chelate of the metal and the nucleotide that is the actual substrate.</text>
</comment>
<dbReference type="GO" id="GO:0004747">
    <property type="term" value="F:ribokinase activity"/>
    <property type="evidence" value="ECO:0007669"/>
    <property type="project" value="UniProtKB-UniRule"/>
</dbReference>
<feature type="binding site" evidence="9">
    <location>
        <position position="284"/>
    </location>
    <ligand>
        <name>K(+)</name>
        <dbReference type="ChEBI" id="CHEBI:29103"/>
    </ligand>
</feature>
<evidence type="ECO:0000256" key="6">
    <source>
        <dbReference type="ARBA" id="ARBA00022842"/>
    </source>
</evidence>
<feature type="binding site" evidence="9">
    <location>
        <position position="190"/>
    </location>
    <ligand>
        <name>ATP</name>
        <dbReference type="ChEBI" id="CHEBI:30616"/>
    </ligand>
</feature>
<dbReference type="InterPro" id="IPR029056">
    <property type="entry name" value="Ribokinase-like"/>
</dbReference>
<dbReference type="RefSeq" id="WP_183397430.1">
    <property type="nucleotide sequence ID" value="NZ_JACIDS010000001.1"/>
</dbReference>
<comment type="subcellular location">
    <subcellularLocation>
        <location evidence="9">Cytoplasm</location>
    </subcellularLocation>
</comment>
<comment type="caution">
    <text evidence="11">The sequence shown here is derived from an EMBL/GenBank/DDBJ whole genome shotgun (WGS) entry which is preliminary data.</text>
</comment>
<dbReference type="Gene3D" id="3.40.1190.20">
    <property type="match status" value="1"/>
</dbReference>
<dbReference type="Pfam" id="PF00294">
    <property type="entry name" value="PfkB"/>
    <property type="match status" value="1"/>
</dbReference>
<keyword evidence="4 9" id="KW-0418">Kinase</keyword>
<keyword evidence="3 9" id="KW-0547">Nucleotide-binding</keyword>
<keyword evidence="1 9" id="KW-0808">Transferase</keyword>
<dbReference type="GO" id="GO:0005524">
    <property type="term" value="F:ATP binding"/>
    <property type="evidence" value="ECO:0007669"/>
    <property type="project" value="UniProtKB-UniRule"/>
</dbReference>
<evidence type="ECO:0000256" key="2">
    <source>
        <dbReference type="ARBA" id="ARBA00022723"/>
    </source>
</evidence>
<dbReference type="PRINTS" id="PR00990">
    <property type="entry name" value="RIBOKINASE"/>
</dbReference>
<keyword evidence="5 9" id="KW-0067">ATP-binding</keyword>
<comment type="function">
    <text evidence="9">Catalyzes the phosphorylation of ribose at O-5 in a reaction requiring ATP and magnesium. The resulting D-ribose-5-phosphate can then be used either for sythesis of nucleotides, histidine, and tryptophan, or as a component of the pentose phosphate pathway.</text>
</comment>
<keyword evidence="6 9" id="KW-0460">Magnesium</keyword>
<dbReference type="EMBL" id="JACIDS010000001">
    <property type="protein sequence ID" value="MBB3929811.1"/>
    <property type="molecule type" value="Genomic_DNA"/>
</dbReference>
<feature type="binding site" evidence="9">
    <location>
        <position position="254"/>
    </location>
    <ligand>
        <name>substrate</name>
    </ligand>
</feature>
<dbReference type="InterPro" id="IPR011611">
    <property type="entry name" value="PfkB_dom"/>
</dbReference>
<keyword evidence="2 9" id="KW-0479">Metal-binding</keyword>
<proteinExistence type="inferred from homology"/>
<gene>
    <name evidence="9" type="primary">rbsK</name>
    <name evidence="11" type="ORF">GGR25_000830</name>
</gene>
<protein>
    <recommendedName>
        <fullName evidence="9">Ribokinase</fullName>
        <shortName evidence="9">RK</shortName>
        <ecNumber evidence="9">2.7.1.15</ecNumber>
    </recommendedName>
</protein>
<dbReference type="SUPFAM" id="SSF53613">
    <property type="entry name" value="Ribokinase-like"/>
    <property type="match status" value="1"/>
</dbReference>
<feature type="binding site" evidence="9">
    <location>
        <begin position="44"/>
        <end position="48"/>
    </location>
    <ligand>
        <name>substrate</name>
    </ligand>
</feature>
<dbReference type="HAMAP" id="MF_01987">
    <property type="entry name" value="Ribokinase"/>
    <property type="match status" value="1"/>
</dbReference>
<dbReference type="EC" id="2.7.1.15" evidence="9"/>
<name>A0A840ALP5_9HYPH</name>
<feature type="binding site" evidence="9">
    <location>
        <begin position="221"/>
        <end position="226"/>
    </location>
    <ligand>
        <name>ATP</name>
        <dbReference type="ChEBI" id="CHEBI:30616"/>
    </ligand>
</feature>
<dbReference type="GO" id="GO:0005829">
    <property type="term" value="C:cytosol"/>
    <property type="evidence" value="ECO:0007669"/>
    <property type="project" value="TreeGrafter"/>
</dbReference>